<dbReference type="Proteomes" id="UP000009183">
    <property type="component" value="Chromosome 16"/>
</dbReference>
<reference evidence="2" key="1">
    <citation type="journal article" date="2007" name="Nature">
        <title>The grapevine genome sequence suggests ancestral hexaploidization in major angiosperm phyla.</title>
        <authorList>
            <consortium name="The French-Italian Public Consortium for Grapevine Genome Characterization."/>
            <person name="Jaillon O."/>
            <person name="Aury J.-M."/>
            <person name="Noel B."/>
            <person name="Policriti A."/>
            <person name="Clepet C."/>
            <person name="Casagrande A."/>
            <person name="Choisne N."/>
            <person name="Aubourg S."/>
            <person name="Vitulo N."/>
            <person name="Jubin C."/>
            <person name="Vezzi A."/>
            <person name="Legeai F."/>
            <person name="Hugueney P."/>
            <person name="Dasilva C."/>
            <person name="Horner D."/>
            <person name="Mica E."/>
            <person name="Jublot D."/>
            <person name="Poulain J."/>
            <person name="Bruyere C."/>
            <person name="Billault A."/>
            <person name="Segurens B."/>
            <person name="Gouyvenoux M."/>
            <person name="Ugarte E."/>
            <person name="Cattonaro F."/>
            <person name="Anthouard V."/>
            <person name="Vico V."/>
            <person name="Del Fabbro C."/>
            <person name="Alaux M."/>
            <person name="Di Gaspero G."/>
            <person name="Dumas V."/>
            <person name="Felice N."/>
            <person name="Paillard S."/>
            <person name="Juman I."/>
            <person name="Moroldo M."/>
            <person name="Scalabrin S."/>
            <person name="Canaguier A."/>
            <person name="Le Clainche I."/>
            <person name="Malacrida G."/>
            <person name="Durand E."/>
            <person name="Pesole G."/>
            <person name="Laucou V."/>
            <person name="Chatelet P."/>
            <person name="Merdinoglu D."/>
            <person name="Delledonne M."/>
            <person name="Pezzotti M."/>
            <person name="Lecharny A."/>
            <person name="Scarpelli C."/>
            <person name="Artiguenave F."/>
            <person name="Pe M.E."/>
            <person name="Valle G."/>
            <person name="Morgante M."/>
            <person name="Caboche M."/>
            <person name="Adam-Blondon A.-F."/>
            <person name="Weissenbach J."/>
            <person name="Quetier F."/>
            <person name="Wincker P."/>
        </authorList>
    </citation>
    <scope>NUCLEOTIDE SEQUENCE [LARGE SCALE GENOMIC DNA]</scope>
    <source>
        <strain evidence="2">cv. Pinot noir / PN40024</strain>
    </source>
</reference>
<dbReference type="HOGENOM" id="CLU_3054275_0_0_1"/>
<protein>
    <submittedName>
        <fullName evidence="1">Uncharacterized protein</fullName>
    </submittedName>
</protein>
<proteinExistence type="predicted"/>
<dbReference type="InParanoid" id="D7U7A8"/>
<dbReference type="PaxDb" id="29760-VIT_16s0013g01480.t01"/>
<sequence>MLGLVQVTTVYFFFLQVSGIYLCMAHADYNDLMELIEQLLLGMVKELTWSSRIK</sequence>
<dbReference type="EMBL" id="FN596738">
    <property type="protein sequence ID" value="CBI38622.3"/>
    <property type="molecule type" value="Genomic_DNA"/>
</dbReference>
<gene>
    <name evidence="1" type="ordered locus">VIT_16s0013g01480</name>
</gene>
<keyword evidence="2" id="KW-1185">Reference proteome</keyword>
<name>D7U7A8_VITVI</name>
<dbReference type="AlphaFoldDB" id="D7U7A8"/>
<accession>D7U7A8</accession>
<organism evidence="1 2">
    <name type="scientific">Vitis vinifera</name>
    <name type="common">Grape</name>
    <dbReference type="NCBI Taxonomy" id="29760"/>
    <lineage>
        <taxon>Eukaryota</taxon>
        <taxon>Viridiplantae</taxon>
        <taxon>Streptophyta</taxon>
        <taxon>Embryophyta</taxon>
        <taxon>Tracheophyta</taxon>
        <taxon>Spermatophyta</taxon>
        <taxon>Magnoliopsida</taxon>
        <taxon>eudicotyledons</taxon>
        <taxon>Gunneridae</taxon>
        <taxon>Pentapetalae</taxon>
        <taxon>rosids</taxon>
        <taxon>Vitales</taxon>
        <taxon>Vitaceae</taxon>
        <taxon>Viteae</taxon>
        <taxon>Vitis</taxon>
    </lineage>
</organism>
<evidence type="ECO:0000313" key="2">
    <source>
        <dbReference type="Proteomes" id="UP000009183"/>
    </source>
</evidence>
<evidence type="ECO:0000313" key="1">
    <source>
        <dbReference type="EMBL" id="CBI38622.3"/>
    </source>
</evidence>